<feature type="compositionally biased region" description="Low complexity" evidence="3">
    <location>
        <begin position="477"/>
        <end position="486"/>
    </location>
</feature>
<dbReference type="SMART" id="SM00311">
    <property type="entry name" value="PWI"/>
    <property type="match status" value="1"/>
</dbReference>
<dbReference type="SMART" id="SM00360">
    <property type="entry name" value="RRM"/>
    <property type="match status" value="1"/>
</dbReference>
<dbReference type="SUPFAM" id="SSF54928">
    <property type="entry name" value="RNA-binding domain, RBD"/>
    <property type="match status" value="1"/>
</dbReference>
<proteinExistence type="predicted"/>
<dbReference type="SUPFAM" id="SSF101233">
    <property type="entry name" value="PWI domain"/>
    <property type="match status" value="1"/>
</dbReference>
<dbReference type="InterPro" id="IPR034268">
    <property type="entry name" value="RBM25_RRM"/>
</dbReference>
<dbReference type="Gene3D" id="1.20.1390.10">
    <property type="entry name" value="PWI domain"/>
    <property type="match status" value="1"/>
</dbReference>
<protein>
    <submittedName>
        <fullName evidence="9">PWI domain-containing protein</fullName>
    </submittedName>
</protein>
<dbReference type="PROSITE" id="PS50102">
    <property type="entry name" value="RRM"/>
    <property type="match status" value="1"/>
</dbReference>
<dbReference type="GO" id="GO:0003729">
    <property type="term" value="F:mRNA binding"/>
    <property type="evidence" value="ECO:0007669"/>
    <property type="project" value="TreeGrafter"/>
</dbReference>
<dbReference type="PANTHER" id="PTHR18806">
    <property type="entry name" value="RBM25 PROTEIN"/>
    <property type="match status" value="1"/>
</dbReference>
<dbReference type="InterPro" id="IPR029058">
    <property type="entry name" value="AB_hydrolase_fold"/>
</dbReference>
<feature type="compositionally biased region" description="Polar residues" evidence="3">
    <location>
        <begin position="588"/>
        <end position="598"/>
    </location>
</feature>
<dbReference type="Proteomes" id="UP000274504">
    <property type="component" value="Unassembled WGS sequence"/>
</dbReference>
<evidence type="ECO:0000259" key="5">
    <source>
        <dbReference type="PROSITE" id="PS50102"/>
    </source>
</evidence>
<evidence type="ECO:0000313" key="8">
    <source>
        <dbReference type="Proteomes" id="UP000274504"/>
    </source>
</evidence>
<keyword evidence="4" id="KW-0472">Membrane</keyword>
<name>A0A158QFT7_HYMDI</name>
<dbReference type="InterPro" id="IPR012677">
    <property type="entry name" value="Nucleotide-bd_a/b_plait_sf"/>
</dbReference>
<dbReference type="InterPro" id="IPR000504">
    <property type="entry name" value="RRM_dom"/>
</dbReference>
<reference evidence="9" key="1">
    <citation type="submission" date="2016-04" db="UniProtKB">
        <authorList>
            <consortium name="WormBaseParasite"/>
        </authorList>
    </citation>
    <scope>IDENTIFICATION</scope>
</reference>
<dbReference type="OrthoDB" id="6275295at2759"/>
<dbReference type="Pfam" id="PF00076">
    <property type="entry name" value="RRM_1"/>
    <property type="match status" value="1"/>
</dbReference>
<dbReference type="InterPro" id="IPR036483">
    <property type="entry name" value="PWI_dom_sf"/>
</dbReference>
<feature type="transmembrane region" description="Helical" evidence="4">
    <location>
        <begin position="780"/>
        <end position="801"/>
    </location>
</feature>
<dbReference type="CDD" id="cd12446">
    <property type="entry name" value="RRM_RBM25"/>
    <property type="match status" value="1"/>
</dbReference>
<dbReference type="PANTHER" id="PTHR18806:SF4">
    <property type="entry name" value="RNA-BINDING PROTEIN 25"/>
    <property type="match status" value="1"/>
</dbReference>
<evidence type="ECO:0000259" key="6">
    <source>
        <dbReference type="PROSITE" id="PS51025"/>
    </source>
</evidence>
<sequence>MNPYGNFFGVPQPYYGAIPPNYSTYVPPNLMGYTAVPTVATTVTVSQPSTTQTSKTETNATAVAQVIVTQDKTPVTTVFVGNIPDRAPDSVIKALLMRCGNILSWKRVQGASGNYQAFGFCEYQSPESTLRCVRLLNNFEILEKKLMVKVDAKTEELLKEYQKKNKGGTDDEKKIDEEDQDDEVVKTALQNILQEAIDTYQLGHESPNRAEYLEGPRHLTIDDLDIDGERKDLINKEIETFRRRNEKETPAEDRNKRTRDLDFYTSRYSSSSRTAATTRSDRDSERGGGSRYSRSRSRSREPSKKRPRGGVTSSSLVSDKHYRSSRSVDEEEEAIKKRLERKLKEKEESYQSRLRQWEARERKKQDEYEHDAERDKKKQEYMQTEAKSLLEFLTAYDDEIEDPKYYKGSALQRRLTDREVEETADERDCQKEHEQLEATRKKLLEEGNPEVETIILQMEQAMQEHLQKRLNLDAKSPKSSSSVSRDVSPESHSIDIPKVSSSGFRPVSPESESGIAESASVKETNKGDLPRKDSSTFLFSMSSSKFTYKFISNKTNDNVIKPAAAFDDDEVEAKSKRPALSFVPPSASEKTTASRSNSSNYPDLKAVANLSVAEKKAIIKQIIERIPTNMEELFTYPIDWRAVDADLVDERIKPWVDKKIVEYLGEPEATLSKFICEQLLEHKPPAKMLSDIALVLEEEAEVFVAKMWRLLIYAIAEKNLGLMLKVAYMRIRRVARIIMSVLFNMREHYSRLSTSTTSSDSHRKCSDSFCSDRLSFYRGLFAQHAPPLSCLLFACLLVSLPEGDRLKFYLVTVVLLLMFFVCLVYFLETFFTFAPNIPGKSRFYVEMPQSSQFPNWRVVKLKAPSLGSGGEVTLKSFLILQEDPAKRVTAPTILFIHGNAGNIGHRLPMAKVLYDACGANVFLLEYRGYGYSNGQANEAGICADAKVALDYLASGANGDINGRNIFVFGRSIGGAIVVDLCTQPELPAHVRGIILENTFTSIPEMGQAIFCNIFGSIGRFLLPTAFVHNRFNSLKKLTKCTLNEDLKFLFISGSKDDLVPPRMMKQLATAWAIKSGKTDGPDEAWNFENPQAFIERGSEGIVYFEGGNHGTTWTCDGFNDVVKHFLSLHQIPVSVDK</sequence>
<dbReference type="GO" id="GO:0005681">
    <property type="term" value="C:spliceosomal complex"/>
    <property type="evidence" value="ECO:0007669"/>
    <property type="project" value="TreeGrafter"/>
</dbReference>
<evidence type="ECO:0000256" key="3">
    <source>
        <dbReference type="SAM" id="MobiDB-lite"/>
    </source>
</evidence>
<dbReference type="Gene3D" id="3.30.70.330">
    <property type="match status" value="1"/>
</dbReference>
<feature type="domain" description="PWI" evidence="6">
    <location>
        <begin position="631"/>
        <end position="730"/>
    </location>
</feature>
<keyword evidence="1" id="KW-0507">mRNA processing</keyword>
<feature type="compositionally biased region" description="Basic and acidic residues" evidence="3">
    <location>
        <begin position="279"/>
        <end position="288"/>
    </location>
</feature>
<dbReference type="STRING" id="6216.A0A158QFT7"/>
<dbReference type="WBParaSite" id="HDID_0000946401-mRNA-1">
    <property type="protein sequence ID" value="HDID_0000946401-mRNA-1"/>
    <property type="gene ID" value="HDID_0000946401"/>
</dbReference>
<dbReference type="InterPro" id="IPR052768">
    <property type="entry name" value="RBM25"/>
</dbReference>
<evidence type="ECO:0000256" key="4">
    <source>
        <dbReference type="SAM" id="Phobius"/>
    </source>
</evidence>
<feature type="domain" description="RRM" evidence="5">
    <location>
        <begin position="76"/>
        <end position="153"/>
    </location>
</feature>
<dbReference type="Pfam" id="PF01480">
    <property type="entry name" value="PWI"/>
    <property type="match status" value="1"/>
</dbReference>
<dbReference type="Pfam" id="PF12146">
    <property type="entry name" value="Hydrolase_4"/>
    <property type="match status" value="1"/>
</dbReference>
<feature type="compositionally biased region" description="Low complexity" evidence="3">
    <location>
        <begin position="264"/>
        <end position="278"/>
    </location>
</feature>
<dbReference type="AlphaFoldDB" id="A0A158QFT7"/>
<feature type="region of interest" description="Disordered" evidence="3">
    <location>
        <begin position="577"/>
        <end position="598"/>
    </location>
</feature>
<feature type="compositionally biased region" description="Basic and acidic residues" evidence="3">
    <location>
        <begin position="523"/>
        <end position="532"/>
    </location>
</feature>
<feature type="compositionally biased region" description="Basic and acidic residues" evidence="3">
    <location>
        <begin position="318"/>
        <end position="380"/>
    </location>
</feature>
<evidence type="ECO:0000313" key="7">
    <source>
        <dbReference type="EMBL" id="VDL61801.1"/>
    </source>
</evidence>
<organism evidence="9">
    <name type="scientific">Hymenolepis diminuta</name>
    <name type="common">Rat tapeworm</name>
    <dbReference type="NCBI Taxonomy" id="6216"/>
    <lineage>
        <taxon>Eukaryota</taxon>
        <taxon>Metazoa</taxon>
        <taxon>Spiralia</taxon>
        <taxon>Lophotrochozoa</taxon>
        <taxon>Platyhelminthes</taxon>
        <taxon>Cestoda</taxon>
        <taxon>Eucestoda</taxon>
        <taxon>Cyclophyllidea</taxon>
        <taxon>Hymenolepididae</taxon>
        <taxon>Hymenolepis</taxon>
    </lineage>
</organism>
<evidence type="ECO:0000256" key="2">
    <source>
        <dbReference type="PROSITE-ProRule" id="PRU00176"/>
    </source>
</evidence>
<keyword evidence="2" id="KW-0694">RNA-binding</keyword>
<feature type="region of interest" description="Disordered" evidence="3">
    <location>
        <begin position="244"/>
        <end position="380"/>
    </location>
</feature>
<reference evidence="7 8" key="2">
    <citation type="submission" date="2018-11" db="EMBL/GenBank/DDBJ databases">
        <authorList>
            <consortium name="Pathogen Informatics"/>
        </authorList>
    </citation>
    <scope>NUCLEOTIDE SEQUENCE [LARGE SCALE GENOMIC DNA]</scope>
</reference>
<dbReference type="InterPro" id="IPR002483">
    <property type="entry name" value="PWI_dom"/>
</dbReference>
<dbReference type="PROSITE" id="PS51025">
    <property type="entry name" value="PWI"/>
    <property type="match status" value="1"/>
</dbReference>
<feature type="region of interest" description="Disordered" evidence="3">
    <location>
        <begin position="472"/>
        <end position="532"/>
    </location>
</feature>
<dbReference type="InterPro" id="IPR022742">
    <property type="entry name" value="Hydrolase_4"/>
</dbReference>
<feature type="compositionally biased region" description="Basic and acidic residues" evidence="3">
    <location>
        <begin position="244"/>
        <end position="262"/>
    </location>
</feature>
<dbReference type="GO" id="GO:0000381">
    <property type="term" value="P:regulation of alternative mRNA splicing, via spliceosome"/>
    <property type="evidence" value="ECO:0007669"/>
    <property type="project" value="TreeGrafter"/>
</dbReference>
<dbReference type="InterPro" id="IPR035979">
    <property type="entry name" value="RBD_domain_sf"/>
</dbReference>
<evidence type="ECO:0000256" key="1">
    <source>
        <dbReference type="ARBA" id="ARBA00022664"/>
    </source>
</evidence>
<keyword evidence="4" id="KW-1133">Transmembrane helix</keyword>
<feature type="region of interest" description="Disordered" evidence="3">
    <location>
        <begin position="413"/>
        <end position="434"/>
    </location>
</feature>
<keyword evidence="4" id="KW-0812">Transmembrane</keyword>
<dbReference type="Gene3D" id="3.40.50.1820">
    <property type="entry name" value="alpha/beta hydrolase"/>
    <property type="match status" value="1"/>
</dbReference>
<evidence type="ECO:0000313" key="9">
    <source>
        <dbReference type="WBParaSite" id="HDID_0000946401-mRNA-1"/>
    </source>
</evidence>
<gene>
    <name evidence="7" type="ORF">HDID_LOCUS9462</name>
</gene>
<dbReference type="EMBL" id="UYSG01011297">
    <property type="protein sequence ID" value="VDL61801.1"/>
    <property type="molecule type" value="Genomic_DNA"/>
</dbReference>
<feature type="transmembrane region" description="Helical" evidence="4">
    <location>
        <begin position="808"/>
        <end position="827"/>
    </location>
</feature>
<dbReference type="GO" id="GO:0006397">
    <property type="term" value="P:mRNA processing"/>
    <property type="evidence" value="ECO:0007669"/>
    <property type="project" value="UniProtKB-KW"/>
</dbReference>
<accession>A0A158QFT7</accession>
<dbReference type="SUPFAM" id="SSF53474">
    <property type="entry name" value="alpha/beta-Hydrolases"/>
    <property type="match status" value="1"/>
</dbReference>